<evidence type="ECO:0000313" key="3">
    <source>
        <dbReference type="Proteomes" id="UP000192472"/>
    </source>
</evidence>
<reference evidence="2 3" key="1">
    <citation type="submission" date="2017-04" db="EMBL/GenBank/DDBJ databases">
        <authorList>
            <person name="Afonso C.L."/>
            <person name="Miller P.J."/>
            <person name="Scott M.A."/>
            <person name="Spackman E."/>
            <person name="Goraichik I."/>
            <person name="Dimitrov K.M."/>
            <person name="Suarez D.L."/>
            <person name="Swayne D.E."/>
        </authorList>
    </citation>
    <scope>NUCLEOTIDE SEQUENCE [LARGE SCALE GENOMIC DNA]</scope>
    <source>
        <strain evidence="2 3">DSM 26133</strain>
    </source>
</reference>
<name>A0A1W2GJH5_REIFA</name>
<dbReference type="Proteomes" id="UP000192472">
    <property type="component" value="Unassembled WGS sequence"/>
</dbReference>
<keyword evidence="3" id="KW-1185">Reference proteome</keyword>
<dbReference type="STRING" id="692418.SAMN04488029_3087"/>
<gene>
    <name evidence="2" type="ORF">SAMN04488029_3087</name>
</gene>
<dbReference type="InterPro" id="IPR035986">
    <property type="entry name" value="PKD_dom_sf"/>
</dbReference>
<proteinExistence type="predicted"/>
<dbReference type="RefSeq" id="WP_084373726.1">
    <property type="nucleotide sequence ID" value="NZ_FWYF01000003.1"/>
</dbReference>
<dbReference type="NCBIfam" id="TIGR04183">
    <property type="entry name" value="Por_Secre_tail"/>
    <property type="match status" value="1"/>
</dbReference>
<sequence length="1448" mass="157457">MRKPILATTLVALLVSVFLIKYGNKKTEERNPYISQIEKYEKVKNLSYEEIKNLPKRDRPDLALLQEFETTKDLSLGYPPVQKKIKAFDLAKEKLAKKASTRAIAGVEWAERGPNNVGGRTRALMFDPNDDTNKKVWAGGVSGGIWYIDDITDEDAAWTNVDDFMANLSISSLAHDPNATATFYAGTGERWTRDFRGTGIWKSTDSGASWNQLSNTEDFGYTSKIVITSNSVIVAATSTGIKISDDGGDTWDSPSDVNVDMSDVEVGNDDILYCAGFVGNIFKSSNEGSSWTSVSPDLGGDRVEVAIAPSNSNKIYAASEINDNVGWMASSSDGGSSWTQITIPMYLEQGTCESDADDFSRGQAWYDLILAVNPSDESEVIVGGIDLHKSSDGGSTWTAISYWTGACAPFVHADQHAITFKPGSSSEAIFGNDGGVFYSSNIDQSEPTFAARNNNYNVTQFYAVALNNSVNSNDMLAGSQDNGSQKFSDFGVNSTIEATGGDGAYCFIDQDDPSIQITSYVFNNYYLSRDGGTTFEAFGTGNTGGFINQGDYDSEANILYARSSGGNSYNKYTITETGIESSTVNISIGGTPSHFMASPYEDNVLYIGTSSGTVNKIEDANASTPSVTEILAISGTITSIDLADNGSKILVTVGNYGANSSWYSEDSGENWIDIEGDLPDMPVWWGMFNPLDNNQVILATEVGVWTSDDITLEDVIWEPSNEGLANVSSRMLQYRESDGAVAVATHGRGVFTSFSFSNVKFADFTADLYVAYEGNEIDFTNKSNGTITDYAWSTSDGGNYTTEDITHSFSESGWQTVTLQIDDSESITKNVFVIPNRPVNYLIELENEPGDTYVDNVRGLGFELGNSNIDGKDGVTSGEYAWVVGPDEENYANRSRAYIYTPWFDFTSDGTYEFSFNANYTVEEAWDGFIVEYTTDGESWEQLSPTVATDWYDIEAVVNDNYPDEGWPVIPLFSGTTDGDYVTKTRDISDLSGNSFIAFRFHWVADAAAVEVGVAIDDIQITGPDNEVVPNFTISYEEEYCNGTPLYYYSNSSIAAASYSWDFGSDASPATASGKGPHEVNYSTTGSKTASLTITDSDENSFIETKTDFLQILETMTNTATIALAEPKLCPGETTTVQVTNSEVGKNYTLYTVGSNNSLGDSQEGNGATLNFDLGSNLKSEEYFIEIYQDDSHCTSYSEELNLEVSEIAETSISSTEFELCAGEVVSINISNSIEGLIYQFIDETLEQPSGSNVTGNGDLIVLSSAELTSGTELSILVTDSDCELTFESTVNVTVNSYPDVTITESDFELSVADGAENYEWFKDGAPISGATLNTYEVTLNGSYHVIASNGECESTSDVMTVIVADVADDLFSYDIYPNPSKGMLNFAGKGHLEMVKIYSLSGNLVMLKESNSEPISQLDVAQLERGIYILETVSNSKSSRQKIILEK</sequence>
<dbReference type="SMART" id="SM00089">
    <property type="entry name" value="PKD"/>
    <property type="match status" value="3"/>
</dbReference>
<feature type="domain" description="PKD" evidence="1">
    <location>
        <begin position="776"/>
        <end position="824"/>
    </location>
</feature>
<evidence type="ECO:0000313" key="2">
    <source>
        <dbReference type="EMBL" id="SMD36823.1"/>
    </source>
</evidence>
<dbReference type="InterPro" id="IPR000601">
    <property type="entry name" value="PKD_dom"/>
</dbReference>
<dbReference type="InterPro" id="IPR013783">
    <property type="entry name" value="Ig-like_fold"/>
</dbReference>
<dbReference type="SUPFAM" id="SSF110296">
    <property type="entry name" value="Oligoxyloglucan reducing end-specific cellobiohydrolase"/>
    <property type="match status" value="2"/>
</dbReference>
<dbReference type="Gene3D" id="2.60.40.10">
    <property type="entry name" value="Immunoglobulins"/>
    <property type="match status" value="3"/>
</dbReference>
<dbReference type="Gene3D" id="2.130.10.10">
    <property type="entry name" value="YVTN repeat-like/Quinoprotein amine dehydrogenase"/>
    <property type="match status" value="3"/>
</dbReference>
<dbReference type="OrthoDB" id="9757947at2"/>
<dbReference type="InterPro" id="IPR026444">
    <property type="entry name" value="Secre_tail"/>
</dbReference>
<organism evidence="2 3">
    <name type="scientific">Reichenbachiella faecimaris</name>
    <dbReference type="NCBI Taxonomy" id="692418"/>
    <lineage>
        <taxon>Bacteria</taxon>
        <taxon>Pseudomonadati</taxon>
        <taxon>Bacteroidota</taxon>
        <taxon>Cytophagia</taxon>
        <taxon>Cytophagales</taxon>
        <taxon>Reichenbachiellaceae</taxon>
        <taxon>Reichenbachiella</taxon>
    </lineage>
</organism>
<dbReference type="InterPro" id="IPR022409">
    <property type="entry name" value="PKD/Chitinase_dom"/>
</dbReference>
<dbReference type="PROSITE" id="PS50093">
    <property type="entry name" value="PKD"/>
    <property type="match status" value="1"/>
</dbReference>
<dbReference type="Pfam" id="PF18962">
    <property type="entry name" value="Por_Secre_tail"/>
    <property type="match status" value="1"/>
</dbReference>
<dbReference type="EMBL" id="FWYF01000003">
    <property type="protein sequence ID" value="SMD36823.1"/>
    <property type="molecule type" value="Genomic_DNA"/>
</dbReference>
<dbReference type="Pfam" id="PF18911">
    <property type="entry name" value="PKD_4"/>
    <property type="match status" value="1"/>
</dbReference>
<dbReference type="InterPro" id="IPR015943">
    <property type="entry name" value="WD40/YVTN_repeat-like_dom_sf"/>
</dbReference>
<evidence type="ECO:0000259" key="1">
    <source>
        <dbReference type="PROSITE" id="PS50093"/>
    </source>
</evidence>
<protein>
    <submittedName>
        <fullName evidence="2">Por secretion system C-terminal sorting domain-containing protein</fullName>
    </submittedName>
</protein>
<accession>A0A1W2GJH5</accession>
<dbReference type="Gene3D" id="2.60.120.260">
    <property type="entry name" value="Galactose-binding domain-like"/>
    <property type="match status" value="1"/>
</dbReference>
<dbReference type="CDD" id="cd15482">
    <property type="entry name" value="Sialidase_non-viral"/>
    <property type="match status" value="1"/>
</dbReference>
<dbReference type="SUPFAM" id="SSF49299">
    <property type="entry name" value="PKD domain"/>
    <property type="match status" value="2"/>
</dbReference>